<evidence type="ECO:0000259" key="1">
    <source>
        <dbReference type="Pfam" id="PF13480"/>
    </source>
</evidence>
<proteinExistence type="predicted"/>
<gene>
    <name evidence="2" type="ORF">ASZ90_011362</name>
</gene>
<dbReference type="Pfam" id="PF13480">
    <property type="entry name" value="Acetyltransf_6"/>
    <property type="match status" value="1"/>
</dbReference>
<dbReference type="InterPro" id="IPR016181">
    <property type="entry name" value="Acyl_CoA_acyltransferase"/>
</dbReference>
<dbReference type="Gene3D" id="3.40.630.30">
    <property type="match status" value="1"/>
</dbReference>
<dbReference type="EMBL" id="LNQE01001347">
    <property type="protein sequence ID" value="KUG18916.1"/>
    <property type="molecule type" value="Genomic_DNA"/>
</dbReference>
<organism evidence="2">
    <name type="scientific">hydrocarbon metagenome</name>
    <dbReference type="NCBI Taxonomy" id="938273"/>
    <lineage>
        <taxon>unclassified sequences</taxon>
        <taxon>metagenomes</taxon>
        <taxon>ecological metagenomes</taxon>
    </lineage>
</organism>
<dbReference type="InterPro" id="IPR038740">
    <property type="entry name" value="BioF2-like_GNAT_dom"/>
</dbReference>
<evidence type="ECO:0000313" key="2">
    <source>
        <dbReference type="EMBL" id="KUG18916.1"/>
    </source>
</evidence>
<sequence>MYERYKEQGLILPLISKEFFKEISSTFPNNIKMYIVYNNNEITNIRITYEYNERVVAWMGGVNLDRQVHSGEYSTWELIKKAKADGFASFELQGANTKNICLYKSKYNPSLEQYYTVQKKDLLGKSADWAYQRFIKKRKM</sequence>
<comment type="caution">
    <text evidence="2">The sequence shown here is derived from an EMBL/GenBank/DDBJ whole genome shotgun (WGS) entry which is preliminary data.</text>
</comment>
<dbReference type="AlphaFoldDB" id="A0A0W8FDH1"/>
<reference evidence="2" key="1">
    <citation type="journal article" date="2015" name="Proc. Natl. Acad. Sci. U.S.A.">
        <title>Networks of energetic and metabolic interactions define dynamics in microbial communities.</title>
        <authorList>
            <person name="Embree M."/>
            <person name="Liu J.K."/>
            <person name="Al-Bassam M.M."/>
            <person name="Zengler K."/>
        </authorList>
    </citation>
    <scope>NUCLEOTIDE SEQUENCE</scope>
</reference>
<name>A0A0W8FDH1_9ZZZZ</name>
<protein>
    <recommendedName>
        <fullName evidence="1">BioF2-like acetyltransferase domain-containing protein</fullName>
    </recommendedName>
</protein>
<feature type="domain" description="BioF2-like acetyltransferase" evidence="1">
    <location>
        <begin position="3"/>
        <end position="97"/>
    </location>
</feature>
<dbReference type="SUPFAM" id="SSF55729">
    <property type="entry name" value="Acyl-CoA N-acyltransferases (Nat)"/>
    <property type="match status" value="1"/>
</dbReference>
<accession>A0A0W8FDH1</accession>